<evidence type="ECO:0000313" key="2">
    <source>
        <dbReference type="Proteomes" id="UP000004310"/>
    </source>
</evidence>
<reference evidence="1 2" key="1">
    <citation type="journal article" date="2010" name="J. Bacteriol.">
        <title>Genome sequence of Fulvimarina pelagi HTCC2506T, a Mn(II)-oxidizing alphaproteobacterium possessing an aerobic anoxygenic photosynthetic gene cluster and Xanthorhodopsin.</title>
        <authorList>
            <person name="Kang I."/>
            <person name="Oh H.M."/>
            <person name="Lim S.I."/>
            <person name="Ferriera S."/>
            <person name="Giovannoni S.J."/>
            <person name="Cho J.C."/>
        </authorList>
    </citation>
    <scope>NUCLEOTIDE SEQUENCE [LARGE SCALE GENOMIC DNA]</scope>
    <source>
        <strain evidence="1 2">HTCC2506</strain>
    </source>
</reference>
<keyword evidence="2" id="KW-1185">Reference proteome</keyword>
<dbReference type="AlphaFoldDB" id="Q0G2I0"/>
<name>Q0G2I0_9HYPH</name>
<proteinExistence type="predicted"/>
<evidence type="ECO:0000313" key="1">
    <source>
        <dbReference type="EMBL" id="EAU41218.1"/>
    </source>
</evidence>
<gene>
    <name evidence="1" type="ORF">FP2506_00585</name>
</gene>
<dbReference type="HOGENOM" id="CLU_3356351_0_0_5"/>
<comment type="caution">
    <text evidence="1">The sequence shown here is derived from an EMBL/GenBank/DDBJ whole genome shotgun (WGS) entry which is preliminary data.</text>
</comment>
<protein>
    <submittedName>
        <fullName evidence="1">Uncharacterized protein</fullName>
    </submittedName>
</protein>
<dbReference type="Proteomes" id="UP000004310">
    <property type="component" value="Unassembled WGS sequence"/>
</dbReference>
<dbReference type="EMBL" id="AATP01000003">
    <property type="protein sequence ID" value="EAU41218.1"/>
    <property type="molecule type" value="Genomic_DNA"/>
</dbReference>
<sequence length="36" mass="3578">MMGSLYQALRSANVGNPTARNAAAAMAAATAIPITT</sequence>
<accession>Q0G2I0</accession>
<organism evidence="1 2">
    <name type="scientific">Fulvimarina pelagi HTCC2506</name>
    <dbReference type="NCBI Taxonomy" id="314231"/>
    <lineage>
        <taxon>Bacteria</taxon>
        <taxon>Pseudomonadati</taxon>
        <taxon>Pseudomonadota</taxon>
        <taxon>Alphaproteobacteria</taxon>
        <taxon>Hyphomicrobiales</taxon>
        <taxon>Aurantimonadaceae</taxon>
        <taxon>Fulvimarina</taxon>
    </lineage>
</organism>